<evidence type="ECO:0000313" key="2">
    <source>
        <dbReference type="Proteomes" id="UP001216907"/>
    </source>
</evidence>
<dbReference type="RefSeq" id="WP_277863568.1">
    <property type="nucleotide sequence ID" value="NZ_JARRAG010000002.1"/>
</dbReference>
<name>A0ABT6FI75_9BACT</name>
<evidence type="ECO:0000313" key="1">
    <source>
        <dbReference type="EMBL" id="MDG3007283.1"/>
    </source>
</evidence>
<organism evidence="1 2">
    <name type="scientific">Paludisphaera mucosa</name>
    <dbReference type="NCBI Taxonomy" id="3030827"/>
    <lineage>
        <taxon>Bacteria</taxon>
        <taxon>Pseudomonadati</taxon>
        <taxon>Planctomycetota</taxon>
        <taxon>Planctomycetia</taxon>
        <taxon>Isosphaerales</taxon>
        <taxon>Isosphaeraceae</taxon>
        <taxon>Paludisphaera</taxon>
    </lineage>
</organism>
<accession>A0ABT6FI75</accession>
<proteinExistence type="predicted"/>
<dbReference type="Proteomes" id="UP001216907">
    <property type="component" value="Unassembled WGS sequence"/>
</dbReference>
<reference evidence="1 2" key="1">
    <citation type="submission" date="2023-03" db="EMBL/GenBank/DDBJ databases">
        <title>Paludisphaera mucosa sp. nov. a novel planctomycete from northern fen.</title>
        <authorList>
            <person name="Ivanova A."/>
        </authorList>
    </citation>
    <scope>NUCLEOTIDE SEQUENCE [LARGE SCALE GENOMIC DNA]</scope>
    <source>
        <strain evidence="1 2">Pla2</strain>
    </source>
</reference>
<keyword evidence="2" id="KW-1185">Reference proteome</keyword>
<protein>
    <recommendedName>
        <fullName evidence="3">Chorismate mutase domain-containing protein</fullName>
    </recommendedName>
</protein>
<comment type="caution">
    <text evidence="1">The sequence shown here is derived from an EMBL/GenBank/DDBJ whole genome shotgun (WGS) entry which is preliminary data.</text>
</comment>
<dbReference type="EMBL" id="JARRAG010000002">
    <property type="protein sequence ID" value="MDG3007283.1"/>
    <property type="molecule type" value="Genomic_DNA"/>
</dbReference>
<sequence length="100" mass="11419">MTQTRDALQVLDRDFLEVRAKILEIAASLDRIDRAPARHGEPPDPRMGRIRQALDALREPGPDRAESIQLIFSIAYDLDWRAKSGIDRSRRRDPGRAESL</sequence>
<gene>
    <name evidence="1" type="ORF">PZE19_26270</name>
</gene>
<evidence type="ECO:0008006" key="3">
    <source>
        <dbReference type="Google" id="ProtNLM"/>
    </source>
</evidence>